<dbReference type="EMBL" id="JABFTQ010000005">
    <property type="protein sequence ID" value="MCE8046918.1"/>
    <property type="molecule type" value="Genomic_DNA"/>
</dbReference>
<feature type="transmembrane region" description="Helical" evidence="1">
    <location>
        <begin position="140"/>
        <end position="163"/>
    </location>
</feature>
<feature type="transmembrane region" description="Helical" evidence="1">
    <location>
        <begin position="320"/>
        <end position="344"/>
    </location>
</feature>
<keyword evidence="4" id="KW-1185">Reference proteome</keyword>
<accession>A0ABS9B4V7</accession>
<dbReference type="RefSeq" id="WP_234250372.1">
    <property type="nucleotide sequence ID" value="NZ_JABFTQ010000005.1"/>
</dbReference>
<feature type="transmembrane region" description="Helical" evidence="1">
    <location>
        <begin position="200"/>
        <end position="221"/>
    </location>
</feature>
<dbReference type="PANTHER" id="PTHR35342:SF5">
    <property type="entry name" value="TRICARBOXYLIC TRANSPORT PROTEIN"/>
    <property type="match status" value="1"/>
</dbReference>
<feature type="transmembrane region" description="Helical" evidence="1">
    <location>
        <begin position="38"/>
        <end position="55"/>
    </location>
</feature>
<keyword evidence="1" id="KW-0472">Membrane</keyword>
<keyword evidence="1" id="KW-1133">Transmembrane helix</keyword>
<evidence type="ECO:0000256" key="1">
    <source>
        <dbReference type="SAM" id="Phobius"/>
    </source>
</evidence>
<dbReference type="PANTHER" id="PTHR35342">
    <property type="entry name" value="TRICARBOXYLIC TRANSPORT PROTEIN"/>
    <property type="match status" value="1"/>
</dbReference>
<feature type="transmembrane region" description="Helical" evidence="1">
    <location>
        <begin position="356"/>
        <end position="379"/>
    </location>
</feature>
<dbReference type="Proteomes" id="UP001320154">
    <property type="component" value="Unassembled WGS sequence"/>
</dbReference>
<keyword evidence="1" id="KW-0812">Transmembrane</keyword>
<organism evidence="3 4">
    <name type="scientific">Billgrantia desiderata</name>
    <dbReference type="NCBI Taxonomy" id="52021"/>
    <lineage>
        <taxon>Bacteria</taxon>
        <taxon>Pseudomonadati</taxon>
        <taxon>Pseudomonadota</taxon>
        <taxon>Gammaproteobacteria</taxon>
        <taxon>Oceanospirillales</taxon>
        <taxon>Halomonadaceae</taxon>
        <taxon>Billgrantia</taxon>
    </lineage>
</organism>
<feature type="transmembrane region" description="Helical" evidence="1">
    <location>
        <begin position="415"/>
        <end position="445"/>
    </location>
</feature>
<feature type="transmembrane region" description="Helical" evidence="1">
    <location>
        <begin position="67"/>
        <end position="86"/>
    </location>
</feature>
<feature type="transmembrane region" description="Helical" evidence="1">
    <location>
        <begin position="106"/>
        <end position="128"/>
    </location>
</feature>
<feature type="transmembrane region" description="Helical" evidence="1">
    <location>
        <begin position="7"/>
        <end position="32"/>
    </location>
</feature>
<comment type="caution">
    <text evidence="3">The sequence shown here is derived from an EMBL/GenBank/DDBJ whole genome shotgun (WGS) entry which is preliminary data.</text>
</comment>
<name>A0ABS9B4V7_9GAMM</name>
<proteinExistence type="predicted"/>
<sequence>METLSLLLGGLASSLTLGMLLAVFFGVIIGLFVGVLPGLGPAAGVAILLPVVIGFDGTQAIAALAGVYYGAMFGGAVTSILLGIPGDAPSVMTVVDGHPMAKKGQAGAALGMNIVGSFFGGLVGILLLTMLSYQVARAALSFGPAEMTALMALALSLVTVLGGSNAWKGFASLSLGLWIGMIGLDAIMGMPRFTFGSSHLLDGIEFSVIAVGLFGLGQMLAALGTPSNKDLAQTKFSFRSLMPNVWDVIKCRWDLLRGSIIGFVVGILPGVGATAATMLAYASAKRFSKTPERFGKGAIEGVAAPEAANNSASYASMIPLFTLGIPGSATTAVLMGGLLMVGLQPGPMLFQQNPDFIWTLFATFYIGNLALVFITLLLTPVLASTIFISKALLFPLVLSVVAFGIYSIGYSMNNLWVVIGFGILGYIMLKLDYPAVPLILGVVLGPMLERGIRRTLISSQGDVSIYLDRPIAMVLFGLTVLMLLFPLLKRLYQYALRRHGVV</sequence>
<reference evidence="3 4" key="1">
    <citation type="journal article" date="2021" name="Front. Microbiol.">
        <title>Aerobic Denitrification and Heterotrophic Sulfur Oxidation in the Genus Halomonas Revealed by Six Novel Species Characterizations and Genome-Based Analysis.</title>
        <authorList>
            <person name="Wang L."/>
            <person name="Shao Z."/>
        </authorList>
    </citation>
    <scope>NUCLEOTIDE SEQUENCE [LARGE SCALE GENOMIC DNA]</scope>
    <source>
        <strain evidence="3 4">MCCC 1A05748</strain>
    </source>
</reference>
<feature type="transmembrane region" description="Helical" evidence="1">
    <location>
        <begin position="169"/>
        <end position="188"/>
    </location>
</feature>
<feature type="transmembrane region" description="Helical" evidence="1">
    <location>
        <begin position="260"/>
        <end position="284"/>
    </location>
</feature>
<dbReference type="Pfam" id="PF01970">
    <property type="entry name" value="TctA"/>
    <property type="match status" value="1"/>
</dbReference>
<dbReference type="InterPro" id="IPR002823">
    <property type="entry name" value="DUF112_TM"/>
</dbReference>
<feature type="transmembrane region" description="Helical" evidence="1">
    <location>
        <begin position="391"/>
        <end position="409"/>
    </location>
</feature>
<protein>
    <submittedName>
        <fullName evidence="3">TctA subunit of the tripartite Tricarboxylate transport(TTT) family protein</fullName>
    </submittedName>
</protein>
<evidence type="ECO:0000313" key="4">
    <source>
        <dbReference type="Proteomes" id="UP001320154"/>
    </source>
</evidence>
<evidence type="ECO:0000313" key="3">
    <source>
        <dbReference type="EMBL" id="MCE8046918.1"/>
    </source>
</evidence>
<feature type="domain" description="DUF112" evidence="2">
    <location>
        <begin position="20"/>
        <end position="440"/>
    </location>
</feature>
<feature type="transmembrane region" description="Helical" evidence="1">
    <location>
        <begin position="466"/>
        <end position="488"/>
    </location>
</feature>
<gene>
    <name evidence="3" type="ORF">HOP60_09245</name>
</gene>
<evidence type="ECO:0000259" key="2">
    <source>
        <dbReference type="Pfam" id="PF01970"/>
    </source>
</evidence>